<accession>A0A9P5P517</accession>
<keyword evidence="2" id="KW-1185">Reference proteome</keyword>
<gene>
    <name evidence="1" type="ORF">BDP27DRAFT_1375825</name>
</gene>
<dbReference type="AlphaFoldDB" id="A0A9P5P517"/>
<evidence type="ECO:0000313" key="1">
    <source>
        <dbReference type="EMBL" id="KAF9028079.1"/>
    </source>
</evidence>
<proteinExistence type="predicted"/>
<dbReference type="EMBL" id="JADNRY010000746">
    <property type="protein sequence ID" value="KAF9028079.1"/>
    <property type="molecule type" value="Genomic_DNA"/>
</dbReference>
<comment type="caution">
    <text evidence="1">The sequence shown here is derived from an EMBL/GenBank/DDBJ whole genome shotgun (WGS) entry which is preliminary data.</text>
</comment>
<name>A0A9P5P517_9AGAR</name>
<organism evidence="1 2">
    <name type="scientific">Rhodocollybia butyracea</name>
    <dbReference type="NCBI Taxonomy" id="206335"/>
    <lineage>
        <taxon>Eukaryota</taxon>
        <taxon>Fungi</taxon>
        <taxon>Dikarya</taxon>
        <taxon>Basidiomycota</taxon>
        <taxon>Agaricomycotina</taxon>
        <taxon>Agaricomycetes</taxon>
        <taxon>Agaricomycetidae</taxon>
        <taxon>Agaricales</taxon>
        <taxon>Marasmiineae</taxon>
        <taxon>Omphalotaceae</taxon>
        <taxon>Rhodocollybia</taxon>
    </lineage>
</organism>
<sequence>MSRWEALFTCLVFDTFKVRLTTTSTLDPTGRPTGPRLDQYLLLQRYQLMCGPGLGAFEPSEPGPTEPQPGLTLANLTAPVIHELNIDNWQCISAEPRLEPQPSPGRPWLCGRAGLRFFVSPGRAKWALAAAPEPGPSPHITNYEALAGGYHWNNQTD</sequence>
<dbReference type="Proteomes" id="UP000772434">
    <property type="component" value="Unassembled WGS sequence"/>
</dbReference>
<evidence type="ECO:0000313" key="2">
    <source>
        <dbReference type="Proteomes" id="UP000772434"/>
    </source>
</evidence>
<protein>
    <submittedName>
        <fullName evidence="1">Uncharacterized protein</fullName>
    </submittedName>
</protein>
<reference evidence="1" key="1">
    <citation type="submission" date="2020-11" db="EMBL/GenBank/DDBJ databases">
        <authorList>
            <consortium name="DOE Joint Genome Institute"/>
            <person name="Ahrendt S."/>
            <person name="Riley R."/>
            <person name="Andreopoulos W."/>
            <person name="Labutti K."/>
            <person name="Pangilinan J."/>
            <person name="Ruiz-Duenas F.J."/>
            <person name="Barrasa J.M."/>
            <person name="Sanchez-Garcia M."/>
            <person name="Camarero S."/>
            <person name="Miyauchi S."/>
            <person name="Serrano A."/>
            <person name="Linde D."/>
            <person name="Babiker R."/>
            <person name="Drula E."/>
            <person name="Ayuso-Fernandez I."/>
            <person name="Pacheco R."/>
            <person name="Padilla G."/>
            <person name="Ferreira P."/>
            <person name="Barriuso J."/>
            <person name="Kellner H."/>
            <person name="Castanera R."/>
            <person name="Alfaro M."/>
            <person name="Ramirez L."/>
            <person name="Pisabarro A.G."/>
            <person name="Kuo A."/>
            <person name="Tritt A."/>
            <person name="Lipzen A."/>
            <person name="He G."/>
            <person name="Yan M."/>
            <person name="Ng V."/>
            <person name="Cullen D."/>
            <person name="Martin F."/>
            <person name="Rosso M.-N."/>
            <person name="Henrissat B."/>
            <person name="Hibbett D."/>
            <person name="Martinez A.T."/>
            <person name="Grigoriev I.V."/>
        </authorList>
    </citation>
    <scope>NUCLEOTIDE SEQUENCE</scope>
    <source>
        <strain evidence="1">AH 40177</strain>
    </source>
</reference>